<evidence type="ECO:0000313" key="6">
    <source>
        <dbReference type="Proteomes" id="UP000429607"/>
    </source>
</evidence>
<sequence length="56" mass="5949">MKATSAHLERFLVLCFLNACCTMLSFADGTGRDGSSSARRKSTHATRSAGVNGSLR</sequence>
<name>A0A6A3LBA6_9STRA</name>
<proteinExistence type="predicted"/>
<keyword evidence="2" id="KW-0732">Signal</keyword>
<gene>
    <name evidence="4" type="ORF">PR001_g15493</name>
    <name evidence="3" type="ORF">PR002_g21659</name>
    <name evidence="5" type="ORF">PR003_g22531</name>
</gene>
<organism evidence="4 6">
    <name type="scientific">Phytophthora rubi</name>
    <dbReference type="NCBI Taxonomy" id="129364"/>
    <lineage>
        <taxon>Eukaryota</taxon>
        <taxon>Sar</taxon>
        <taxon>Stramenopiles</taxon>
        <taxon>Oomycota</taxon>
        <taxon>Peronosporomycetes</taxon>
        <taxon>Peronosporales</taxon>
        <taxon>Peronosporaceae</taxon>
        <taxon>Phytophthora</taxon>
    </lineage>
</organism>
<reference evidence="6 8" key="1">
    <citation type="submission" date="2018-09" db="EMBL/GenBank/DDBJ databases">
        <title>Genomic investigation of the strawberry pathogen Phytophthora fragariae indicates pathogenicity is determined by transcriptional variation in three key races.</title>
        <authorList>
            <person name="Adams T.M."/>
            <person name="Armitage A.D."/>
            <person name="Sobczyk M.K."/>
            <person name="Bates H.J."/>
            <person name="Dunwell J.M."/>
            <person name="Nellist C.F."/>
            <person name="Harrison R.J."/>
        </authorList>
    </citation>
    <scope>NUCLEOTIDE SEQUENCE [LARGE SCALE GENOMIC DNA]</scope>
    <source>
        <strain evidence="4 6">SCRP249</strain>
        <strain evidence="3 8">SCRP324</strain>
        <strain evidence="5 7">SCRP333</strain>
    </source>
</reference>
<dbReference type="Proteomes" id="UP000429607">
    <property type="component" value="Unassembled WGS sequence"/>
</dbReference>
<feature type="chain" id="PRO_5036380014" description="RxLR effector protein" evidence="2">
    <location>
        <begin position="28"/>
        <end position="56"/>
    </location>
</feature>
<accession>A0A6A3LBA6</accession>
<dbReference type="EMBL" id="QXFU01002217">
    <property type="protein sequence ID" value="KAE8988768.1"/>
    <property type="molecule type" value="Genomic_DNA"/>
</dbReference>
<dbReference type="EMBL" id="QXFT01002243">
    <property type="protein sequence ID" value="KAE9301403.1"/>
    <property type="molecule type" value="Genomic_DNA"/>
</dbReference>
<evidence type="ECO:0000256" key="2">
    <source>
        <dbReference type="SAM" id="SignalP"/>
    </source>
</evidence>
<protein>
    <recommendedName>
        <fullName evidence="9">RxLR effector protein</fullName>
    </recommendedName>
</protein>
<evidence type="ECO:0000313" key="3">
    <source>
        <dbReference type="EMBL" id="KAE8988768.1"/>
    </source>
</evidence>
<dbReference type="AlphaFoldDB" id="A0A6A3LBA6"/>
<comment type="caution">
    <text evidence="4">The sequence shown here is derived from an EMBL/GenBank/DDBJ whole genome shotgun (WGS) entry which is preliminary data.</text>
</comment>
<dbReference type="Proteomes" id="UP000435112">
    <property type="component" value="Unassembled WGS sequence"/>
</dbReference>
<evidence type="ECO:0000256" key="1">
    <source>
        <dbReference type="SAM" id="MobiDB-lite"/>
    </source>
</evidence>
<keyword evidence="7" id="KW-1185">Reference proteome</keyword>
<evidence type="ECO:0000313" key="5">
    <source>
        <dbReference type="EMBL" id="KAE9301403.1"/>
    </source>
</evidence>
<feature type="region of interest" description="Disordered" evidence="1">
    <location>
        <begin position="28"/>
        <end position="56"/>
    </location>
</feature>
<evidence type="ECO:0000313" key="8">
    <source>
        <dbReference type="Proteomes" id="UP000435112"/>
    </source>
</evidence>
<dbReference type="Proteomes" id="UP000434957">
    <property type="component" value="Unassembled WGS sequence"/>
</dbReference>
<evidence type="ECO:0000313" key="7">
    <source>
        <dbReference type="Proteomes" id="UP000434957"/>
    </source>
</evidence>
<evidence type="ECO:0000313" key="4">
    <source>
        <dbReference type="EMBL" id="KAE9013103.1"/>
    </source>
</evidence>
<dbReference type="EMBL" id="QXFV01001170">
    <property type="protein sequence ID" value="KAE9013103.1"/>
    <property type="molecule type" value="Genomic_DNA"/>
</dbReference>
<feature type="signal peptide" evidence="2">
    <location>
        <begin position="1"/>
        <end position="27"/>
    </location>
</feature>
<feature type="compositionally biased region" description="Polar residues" evidence="1">
    <location>
        <begin position="45"/>
        <end position="56"/>
    </location>
</feature>
<evidence type="ECO:0008006" key="9">
    <source>
        <dbReference type="Google" id="ProtNLM"/>
    </source>
</evidence>